<protein>
    <submittedName>
        <fullName evidence="2">Uncharacterized protein</fullName>
    </submittedName>
</protein>
<dbReference type="PATRIC" id="fig|1538.10.peg.1285"/>
<dbReference type="AlphaFoldDB" id="A0A170NKF3"/>
<dbReference type="OrthoDB" id="1706280at2"/>
<proteinExistence type="predicted"/>
<evidence type="ECO:0000256" key="1">
    <source>
        <dbReference type="SAM" id="Coils"/>
    </source>
</evidence>
<evidence type="ECO:0000313" key="3">
    <source>
        <dbReference type="Proteomes" id="UP000077407"/>
    </source>
</evidence>
<dbReference type="EMBL" id="LITT01000007">
    <property type="protein sequence ID" value="OAA91221.1"/>
    <property type="molecule type" value="Genomic_DNA"/>
</dbReference>
<dbReference type="RefSeq" id="WP_063554382.1">
    <property type="nucleotide sequence ID" value="NZ_LITT01000007.1"/>
</dbReference>
<gene>
    <name evidence="2" type="ORF">WY13_00786</name>
</gene>
<dbReference type="SUPFAM" id="SSF48452">
    <property type="entry name" value="TPR-like"/>
    <property type="match status" value="1"/>
</dbReference>
<evidence type="ECO:0000313" key="2">
    <source>
        <dbReference type="EMBL" id="OAA91221.1"/>
    </source>
</evidence>
<accession>A0A170NKF3</accession>
<dbReference type="InterPro" id="IPR011990">
    <property type="entry name" value="TPR-like_helical_dom_sf"/>
</dbReference>
<comment type="caution">
    <text evidence="2">The sequence shown here is derived from an EMBL/GenBank/DDBJ whole genome shotgun (WGS) entry which is preliminary data.</text>
</comment>
<feature type="coiled-coil region" evidence="1">
    <location>
        <begin position="78"/>
        <end position="105"/>
    </location>
</feature>
<sequence>MYFEDENFSIYFNLYEKARNLEKLKKEDEALKIYLSILDKYAPQGTSYYERPAIILERQKHYKEAVKICTMAIKAINNNQFNADVNEFEHRLNRLNNKIEKQKNSKVAIPKKRTTNKPVKHPSATAITPIEAKEISTKNIKFSDWYVSISFGESRSPSFPQALALAQSAPQYIENNVNNKILYQAVYSDKPIEYLQFIKLYELVSNWKSCFVIINGTVMDRKIIGGLNYCYGDKCRSGNPDFCFGASEMTANPFGCHRLQISAYNHPWWTIGDFITSSIWRVNKQAILERIKTYSLPYVMCPCFSIENIKSVVDSLPDTIDLRKNKKWEKSYNGIQPINHNVAFKLNISIDPKKDCTNEKKNKGFFAKLKSLFK</sequence>
<dbReference type="Gene3D" id="1.25.40.10">
    <property type="entry name" value="Tetratricopeptide repeat domain"/>
    <property type="match status" value="1"/>
</dbReference>
<organism evidence="2 3">
    <name type="scientific">Clostridium ljungdahlii</name>
    <dbReference type="NCBI Taxonomy" id="1538"/>
    <lineage>
        <taxon>Bacteria</taxon>
        <taxon>Bacillati</taxon>
        <taxon>Bacillota</taxon>
        <taxon>Clostridia</taxon>
        <taxon>Eubacteriales</taxon>
        <taxon>Clostridiaceae</taxon>
        <taxon>Clostridium</taxon>
    </lineage>
</organism>
<reference evidence="2 3" key="1">
    <citation type="journal article" date="2015" name="Biotechnol. Bioeng.">
        <title>Genome sequence and phenotypic characterization of Caulobacter segnis.</title>
        <authorList>
            <person name="Patel S."/>
            <person name="Fletcher B."/>
            <person name="Scott D.C."/>
            <person name="Ely B."/>
        </authorList>
    </citation>
    <scope>NUCLEOTIDE SEQUENCE [LARGE SCALE GENOMIC DNA]</scope>
    <source>
        <strain evidence="2 3">ERI-2</strain>
    </source>
</reference>
<dbReference type="Proteomes" id="UP000077407">
    <property type="component" value="Unassembled WGS sequence"/>
</dbReference>
<keyword evidence="1" id="KW-0175">Coiled coil</keyword>
<name>A0A170NKF3_9CLOT</name>